<dbReference type="CDD" id="cd10546">
    <property type="entry name" value="VKOR"/>
    <property type="match status" value="1"/>
</dbReference>
<dbReference type="InterPro" id="IPR012336">
    <property type="entry name" value="Thioredoxin-like_fold"/>
</dbReference>
<dbReference type="AlphaFoldDB" id="A0A2S8GIS2"/>
<evidence type="ECO:0000256" key="2">
    <source>
        <dbReference type="ARBA" id="ARBA00006214"/>
    </source>
</evidence>
<reference evidence="12 13" key="1">
    <citation type="submission" date="2018-02" db="EMBL/GenBank/DDBJ databases">
        <title>Comparative genomes isolates from brazilian mangrove.</title>
        <authorList>
            <person name="Araujo J.E."/>
            <person name="Taketani R.G."/>
            <person name="Silva M.C.P."/>
            <person name="Loureco M.V."/>
            <person name="Andreote F.D."/>
        </authorList>
    </citation>
    <scope>NUCLEOTIDE SEQUENCE [LARGE SCALE GENOMIC DNA]</scope>
    <source>
        <strain evidence="12 13">Nap-Phe MGV</strain>
    </source>
</reference>
<dbReference type="Gene3D" id="1.20.1440.130">
    <property type="entry name" value="VKOR domain"/>
    <property type="match status" value="1"/>
</dbReference>
<comment type="caution">
    <text evidence="12">The sequence shown here is derived from an EMBL/GenBank/DDBJ whole genome shotgun (WGS) entry which is preliminary data.</text>
</comment>
<dbReference type="InterPro" id="IPR012932">
    <property type="entry name" value="VKOR"/>
</dbReference>
<keyword evidence="7 10" id="KW-0472">Membrane</keyword>
<feature type="transmembrane region" description="Helical" evidence="10">
    <location>
        <begin position="381"/>
        <end position="402"/>
    </location>
</feature>
<dbReference type="Gene3D" id="3.40.30.10">
    <property type="entry name" value="Glutaredoxin"/>
    <property type="match status" value="1"/>
</dbReference>
<evidence type="ECO:0000256" key="5">
    <source>
        <dbReference type="ARBA" id="ARBA00022989"/>
    </source>
</evidence>
<evidence type="ECO:0000256" key="4">
    <source>
        <dbReference type="ARBA" id="ARBA00022719"/>
    </source>
</evidence>
<dbReference type="Pfam" id="PF07884">
    <property type="entry name" value="VKOR"/>
    <property type="match status" value="1"/>
</dbReference>
<feature type="domain" description="Vitamin K epoxide reductase" evidence="11">
    <location>
        <begin position="237"/>
        <end position="374"/>
    </location>
</feature>
<evidence type="ECO:0000256" key="10">
    <source>
        <dbReference type="SAM" id="Phobius"/>
    </source>
</evidence>
<evidence type="ECO:0000256" key="9">
    <source>
        <dbReference type="ARBA" id="ARBA00023284"/>
    </source>
</evidence>
<proteinExistence type="inferred from homology"/>
<keyword evidence="8" id="KW-1015">Disulfide bond</keyword>
<dbReference type="InterPro" id="IPR036249">
    <property type="entry name" value="Thioredoxin-like_sf"/>
</dbReference>
<comment type="subcellular location">
    <subcellularLocation>
        <location evidence="1">Membrane</location>
        <topology evidence="1">Multi-pass membrane protein</topology>
    </subcellularLocation>
</comment>
<evidence type="ECO:0000313" key="13">
    <source>
        <dbReference type="Proteomes" id="UP000237819"/>
    </source>
</evidence>
<evidence type="ECO:0000256" key="7">
    <source>
        <dbReference type="ARBA" id="ARBA00023136"/>
    </source>
</evidence>
<gene>
    <name evidence="12" type="ORF">C5Y93_20510</name>
</gene>
<dbReference type="SMART" id="SM00756">
    <property type="entry name" value="VKc"/>
    <property type="match status" value="1"/>
</dbReference>
<accession>A0A2S8GIS2</accession>
<dbReference type="Pfam" id="PF13462">
    <property type="entry name" value="Thioredoxin_4"/>
    <property type="match status" value="1"/>
</dbReference>
<dbReference type="GO" id="GO:0016491">
    <property type="term" value="F:oxidoreductase activity"/>
    <property type="evidence" value="ECO:0007669"/>
    <property type="project" value="UniProtKB-KW"/>
</dbReference>
<keyword evidence="3 10" id="KW-0812">Transmembrane</keyword>
<dbReference type="Proteomes" id="UP000237819">
    <property type="component" value="Unassembled WGS sequence"/>
</dbReference>
<keyword evidence="5 10" id="KW-1133">Transmembrane helix</keyword>
<organism evidence="12 13">
    <name type="scientific">Blastopirellula marina</name>
    <dbReference type="NCBI Taxonomy" id="124"/>
    <lineage>
        <taxon>Bacteria</taxon>
        <taxon>Pseudomonadati</taxon>
        <taxon>Planctomycetota</taxon>
        <taxon>Planctomycetia</taxon>
        <taxon>Pirellulales</taxon>
        <taxon>Pirellulaceae</taxon>
        <taxon>Blastopirellula</taxon>
    </lineage>
</organism>
<name>A0A2S8GIS2_9BACT</name>
<evidence type="ECO:0000256" key="3">
    <source>
        <dbReference type="ARBA" id="ARBA00022692"/>
    </source>
</evidence>
<comment type="similarity">
    <text evidence="2">Belongs to the VKOR family.</text>
</comment>
<dbReference type="InterPro" id="IPR038354">
    <property type="entry name" value="VKOR_sf"/>
</dbReference>
<dbReference type="PANTHER" id="PTHR34573:SF1">
    <property type="entry name" value="VITAMIN K EPOXIDE REDUCTASE DOMAIN-CONTAINING PROTEIN"/>
    <property type="match status" value="1"/>
</dbReference>
<evidence type="ECO:0000256" key="1">
    <source>
        <dbReference type="ARBA" id="ARBA00004141"/>
    </source>
</evidence>
<evidence type="ECO:0000259" key="11">
    <source>
        <dbReference type="SMART" id="SM00756"/>
    </source>
</evidence>
<keyword evidence="6" id="KW-0560">Oxidoreductase</keyword>
<dbReference type="PANTHER" id="PTHR34573">
    <property type="entry name" value="VKC DOMAIN-CONTAINING PROTEIN"/>
    <property type="match status" value="1"/>
</dbReference>
<feature type="transmembrane region" description="Helical" evidence="10">
    <location>
        <begin position="352"/>
        <end position="374"/>
    </location>
</feature>
<protein>
    <recommendedName>
        <fullName evidence="11">Vitamin K epoxide reductase domain-containing protein</fullName>
    </recommendedName>
</protein>
<feature type="transmembrane region" description="Helical" evidence="10">
    <location>
        <begin position="289"/>
        <end position="314"/>
    </location>
</feature>
<sequence length="638" mass="70042">MELGSGRNHRLIIGDQLRFLALTMMMPKAADGRTVAIILTCRGTASRQLHRVAISHAEAADGLRRYQHQSEMAPACFHCSHPQGAMLPGTIHRRARVVNFAEIGKVDLFFQQLAGRTGRAVIDEARRTDASSQAAFAAMLSQRSAPCSYHVFVGRAFLPIQKDMLLLGVRRKTLAPHMPRGRRLYICRLTLVLAPKDGSLTAIPAVSPFQAVAQREMPPGGNYNIVWIYTETSTPDRAMLRYALAAVLIVGLALCGYLTYASLTASPVAGCGFHSSCHDVLNSQWSKWFTLPVSVVGFALYVSALGILAFTFFPIPEDNKTQAEQFVVILMTIAAVSAVWFIGIQAGVLGEFCPYCMGAHACSLVGAVLAWAAFRPATRPATAAGVASFLSLVMLIFGQVALPDEGGPQNAVVAQPEVSEVEIRLKSPDEETIGKTRLVRVAGGSVELNTYAWPIIGDPEAEFVVVDIMDYTCEYCRGASHLLDEARKEYDGKLAVIVMPLPLSAECNDYVPETLPEHANACQFAYLAINLWRNKPEEFAAFHHWLFQGDEFPTQEAALAYLDEKYGKEFVDKLMQDDTPGKYVVESLRLADPERETPLFSLMPAIIGKTQVSEGVFTQLPEIMQPLEIDYGPPQREK</sequence>
<keyword evidence="4" id="KW-0874">Quinone</keyword>
<feature type="transmembrane region" description="Helical" evidence="10">
    <location>
        <begin position="242"/>
        <end position="260"/>
    </location>
</feature>
<dbReference type="GO" id="GO:0048038">
    <property type="term" value="F:quinone binding"/>
    <property type="evidence" value="ECO:0007669"/>
    <property type="project" value="UniProtKB-KW"/>
</dbReference>
<dbReference type="EMBL" id="PUHZ01000020">
    <property type="protein sequence ID" value="PQO44345.1"/>
    <property type="molecule type" value="Genomic_DNA"/>
</dbReference>
<dbReference type="GO" id="GO:0016020">
    <property type="term" value="C:membrane"/>
    <property type="evidence" value="ECO:0007669"/>
    <property type="project" value="UniProtKB-SubCell"/>
</dbReference>
<keyword evidence="9" id="KW-0676">Redox-active center</keyword>
<feature type="transmembrane region" description="Helical" evidence="10">
    <location>
        <begin position="326"/>
        <end position="346"/>
    </location>
</feature>
<evidence type="ECO:0000256" key="6">
    <source>
        <dbReference type="ARBA" id="ARBA00023002"/>
    </source>
</evidence>
<evidence type="ECO:0000256" key="8">
    <source>
        <dbReference type="ARBA" id="ARBA00023157"/>
    </source>
</evidence>
<evidence type="ECO:0000313" key="12">
    <source>
        <dbReference type="EMBL" id="PQO44345.1"/>
    </source>
</evidence>
<dbReference type="SUPFAM" id="SSF52833">
    <property type="entry name" value="Thioredoxin-like"/>
    <property type="match status" value="1"/>
</dbReference>